<dbReference type="EMBL" id="FMZE01000005">
    <property type="protein sequence ID" value="SDD00048.1"/>
    <property type="molecule type" value="Genomic_DNA"/>
</dbReference>
<evidence type="ECO:0000313" key="1">
    <source>
        <dbReference type="EMBL" id="SDD00048.1"/>
    </source>
</evidence>
<dbReference type="AlphaFoldDB" id="A0A1G6R683"/>
<proteinExistence type="predicted"/>
<evidence type="ECO:0000313" key="2">
    <source>
        <dbReference type="Proteomes" id="UP000199494"/>
    </source>
</evidence>
<gene>
    <name evidence="1" type="ORF">SAMN05421630_105120</name>
</gene>
<organism evidence="1 2">
    <name type="scientific">Prauserella marina</name>
    <dbReference type="NCBI Taxonomy" id="530584"/>
    <lineage>
        <taxon>Bacteria</taxon>
        <taxon>Bacillati</taxon>
        <taxon>Actinomycetota</taxon>
        <taxon>Actinomycetes</taxon>
        <taxon>Pseudonocardiales</taxon>
        <taxon>Pseudonocardiaceae</taxon>
        <taxon>Prauserella</taxon>
    </lineage>
</organism>
<name>A0A1G6R683_9PSEU</name>
<dbReference type="Pfam" id="PF19545">
    <property type="entry name" value="DUF6069"/>
    <property type="match status" value="1"/>
</dbReference>
<sequence>MGDSRAGRPGSPSEIRPLRLWSNTVSYYGYEEEQARPSVDSRTLWAGGLATALVAALVGVVAVLVLRGVFGLPVIAPGNTNGALDYIGAVWLALFGAVGALLATALAHLLLLVAPRPMAFFGWIIALVTVVFVVWPFTVSETLTVRLTSAAVYLVMGIAIGSLVSGMATRALRTRKTSPQHQQPPYPPGGTGYPGYYDQ</sequence>
<reference evidence="1 2" key="1">
    <citation type="submission" date="2016-10" db="EMBL/GenBank/DDBJ databases">
        <authorList>
            <person name="de Groot N.N."/>
        </authorList>
    </citation>
    <scope>NUCLEOTIDE SEQUENCE [LARGE SCALE GENOMIC DNA]</scope>
    <source>
        <strain evidence="1 2">CGMCC 4.5506</strain>
    </source>
</reference>
<dbReference type="Proteomes" id="UP000199494">
    <property type="component" value="Unassembled WGS sequence"/>
</dbReference>
<dbReference type="STRING" id="530584.SAMN05421630_105120"/>
<keyword evidence="2" id="KW-1185">Reference proteome</keyword>
<dbReference type="InterPro" id="IPR045713">
    <property type="entry name" value="DUF6069"/>
</dbReference>
<protein>
    <submittedName>
        <fullName evidence="1">Uncharacterized protein</fullName>
    </submittedName>
</protein>
<accession>A0A1G6R683</accession>